<dbReference type="InterPro" id="IPR031813">
    <property type="entry name" value="DUF4745"/>
</dbReference>
<dbReference type="GeneID" id="107071684"/>
<feature type="compositionally biased region" description="Basic and acidic residues" evidence="1">
    <location>
        <begin position="265"/>
        <end position="278"/>
    </location>
</feature>
<evidence type="ECO:0000259" key="2">
    <source>
        <dbReference type="Pfam" id="PF15923"/>
    </source>
</evidence>
<evidence type="ECO:0000256" key="1">
    <source>
        <dbReference type="SAM" id="MobiDB-lite"/>
    </source>
</evidence>
<protein>
    <submittedName>
        <fullName evidence="4">Uncharacterized protein LOC107071684</fullName>
    </submittedName>
</protein>
<proteinExistence type="predicted"/>
<dbReference type="Pfam" id="PF15923">
    <property type="entry name" value="DUF4745"/>
    <property type="match status" value="1"/>
</dbReference>
<feature type="domain" description="DUF4745" evidence="2">
    <location>
        <begin position="52"/>
        <end position="163"/>
    </location>
</feature>
<dbReference type="RefSeq" id="XP_015186373.1">
    <property type="nucleotide sequence ID" value="XM_015330887.1"/>
</dbReference>
<keyword evidence="3" id="KW-1185">Reference proteome</keyword>
<name>A0ABM1J1N6_POLDO</name>
<sequence length="483" mass="53861">MWHTCCNCFVIRCFSYVKPKDNTSRYLRVILNMAESGLESKTIDNQMNKGQMDVNECLGNWLIYLQTLNDLCTAGTKLAQSLQALLSVHDTVAQYRLSGQCLVGWEELSRATNVASNTVKNHVIAALKDHEARNNDGDKHDILKDNLLTFINLQYQFCVACCECLGGMAECSCSQSGSADCDIAALQQCFERLYRSPITSSTTQQSVQNCHRSPLPYPLFPLQVQRRWSETAAADMSGESSENTMRRWSMPWDCRHVTEWPRQEVRSRLKVPHQDRSRSTTPDSVWKASTMASQDGLREAIQLLSCKPGIRPTNQLSVYTTQHIPGVTLTTCNYETNYDSATVWPEPRRVCSPRCWPHDSHSSDQSDQSGHRDSDQSVHSGEHRDSEQSVASGSGYGDSKDSIHSHNSDHRENELGTTEAMPSRKSSSSTDSCVSAYSRSGSESAGGGGECSRSQLYSMWSGNDVPFIKLPESSEVQDEHPPT</sequence>
<reference evidence="4" key="1">
    <citation type="submission" date="2025-08" db="UniProtKB">
        <authorList>
            <consortium name="RefSeq"/>
        </authorList>
    </citation>
    <scope>IDENTIFICATION</scope>
    <source>
        <tissue evidence="4">Whole body</tissue>
    </source>
</reference>
<feature type="compositionally biased region" description="Basic and acidic residues" evidence="1">
    <location>
        <begin position="356"/>
        <end position="387"/>
    </location>
</feature>
<gene>
    <name evidence="4" type="primary">LOC107071684</name>
</gene>
<evidence type="ECO:0000313" key="3">
    <source>
        <dbReference type="Proteomes" id="UP000694924"/>
    </source>
</evidence>
<feature type="region of interest" description="Disordered" evidence="1">
    <location>
        <begin position="355"/>
        <end position="456"/>
    </location>
</feature>
<feature type="region of interest" description="Disordered" evidence="1">
    <location>
        <begin position="265"/>
        <end position="288"/>
    </location>
</feature>
<accession>A0ABM1J1N6</accession>
<organism evidence="3 4">
    <name type="scientific">Polistes dominula</name>
    <name type="common">European paper wasp</name>
    <name type="synonym">Vespa dominula</name>
    <dbReference type="NCBI Taxonomy" id="743375"/>
    <lineage>
        <taxon>Eukaryota</taxon>
        <taxon>Metazoa</taxon>
        <taxon>Ecdysozoa</taxon>
        <taxon>Arthropoda</taxon>
        <taxon>Hexapoda</taxon>
        <taxon>Insecta</taxon>
        <taxon>Pterygota</taxon>
        <taxon>Neoptera</taxon>
        <taxon>Endopterygota</taxon>
        <taxon>Hymenoptera</taxon>
        <taxon>Apocrita</taxon>
        <taxon>Aculeata</taxon>
        <taxon>Vespoidea</taxon>
        <taxon>Vespidae</taxon>
        <taxon>Polistinae</taxon>
        <taxon>Polistini</taxon>
        <taxon>Polistes</taxon>
    </lineage>
</organism>
<feature type="compositionally biased region" description="Basic and acidic residues" evidence="1">
    <location>
        <begin position="398"/>
        <end position="414"/>
    </location>
</feature>
<evidence type="ECO:0000313" key="4">
    <source>
        <dbReference type="RefSeq" id="XP_015186373.1"/>
    </source>
</evidence>
<feature type="compositionally biased region" description="Polar residues" evidence="1">
    <location>
        <begin position="424"/>
        <end position="433"/>
    </location>
</feature>
<dbReference type="Proteomes" id="UP000694924">
    <property type="component" value="Unplaced"/>
</dbReference>
<feature type="region of interest" description="Disordered" evidence="1">
    <location>
        <begin position="464"/>
        <end position="483"/>
    </location>
</feature>